<dbReference type="RefSeq" id="WP_135084991.1">
    <property type="nucleotide sequence ID" value="NZ_SPDV01000009.1"/>
</dbReference>
<dbReference type="Proteomes" id="UP000298213">
    <property type="component" value="Unassembled WGS sequence"/>
</dbReference>
<accession>A0A4Y8ZT61</accession>
<comment type="caution">
    <text evidence="1">The sequence shown here is derived from an EMBL/GenBank/DDBJ whole genome shotgun (WGS) entry which is preliminary data.</text>
</comment>
<dbReference type="OrthoDB" id="7432939at2"/>
<evidence type="ECO:0000313" key="1">
    <source>
        <dbReference type="EMBL" id="TFI59200.1"/>
    </source>
</evidence>
<keyword evidence="2" id="KW-1185">Reference proteome</keyword>
<dbReference type="AlphaFoldDB" id="A0A4Y8ZT61"/>
<organism evidence="1 2">
    <name type="scientific">Sphingomonas parva</name>
    <dbReference type="NCBI Taxonomy" id="2555898"/>
    <lineage>
        <taxon>Bacteria</taxon>
        <taxon>Pseudomonadati</taxon>
        <taxon>Pseudomonadota</taxon>
        <taxon>Alphaproteobacteria</taxon>
        <taxon>Sphingomonadales</taxon>
        <taxon>Sphingomonadaceae</taxon>
        <taxon>Sphingomonas</taxon>
    </lineage>
</organism>
<sequence length="90" mass="9702">MVHEQNGVIAHIFFAIVASDEHQLIASLQSRVLIGPTAFVAIRRGFDPSEPVTLSLLSEASANVLSQIQDAPTSPLARGFSLFISHGFEE</sequence>
<dbReference type="EMBL" id="SPDV01000009">
    <property type="protein sequence ID" value="TFI59200.1"/>
    <property type="molecule type" value="Genomic_DNA"/>
</dbReference>
<protein>
    <submittedName>
        <fullName evidence="1">Uncharacterized protein</fullName>
    </submittedName>
</protein>
<gene>
    <name evidence="1" type="ORF">E2493_06680</name>
</gene>
<name>A0A4Y8ZT61_9SPHN</name>
<proteinExistence type="predicted"/>
<evidence type="ECO:0000313" key="2">
    <source>
        <dbReference type="Proteomes" id="UP000298213"/>
    </source>
</evidence>
<reference evidence="1 2" key="1">
    <citation type="submission" date="2019-03" db="EMBL/GenBank/DDBJ databases">
        <title>Genome sequence of Sphingomonas sp. 17J27-24.</title>
        <authorList>
            <person name="Kim M."/>
            <person name="Maeng S."/>
            <person name="Sathiyaraj S."/>
        </authorList>
    </citation>
    <scope>NUCLEOTIDE SEQUENCE [LARGE SCALE GENOMIC DNA]</scope>
    <source>
        <strain evidence="1 2">17J27-24</strain>
    </source>
</reference>